<reference evidence="3" key="1">
    <citation type="journal article" date="2019" name="Int. J. Syst. Evol. Microbiol.">
        <title>The Global Catalogue of Microorganisms (GCM) 10K type strain sequencing project: providing services to taxonomists for standard genome sequencing and annotation.</title>
        <authorList>
            <consortium name="The Broad Institute Genomics Platform"/>
            <consortium name="The Broad Institute Genome Sequencing Center for Infectious Disease"/>
            <person name="Wu L."/>
            <person name="Ma J."/>
        </authorList>
    </citation>
    <scope>NUCLEOTIDE SEQUENCE [LARGE SCALE GENOMIC DNA]</scope>
    <source>
        <strain evidence="3">JCM 17130</strain>
    </source>
</reference>
<dbReference type="Gene3D" id="3.40.50.1820">
    <property type="entry name" value="alpha/beta hydrolase"/>
    <property type="match status" value="1"/>
</dbReference>
<keyword evidence="3" id="KW-1185">Reference proteome</keyword>
<dbReference type="RefSeq" id="WP_388001996.1">
    <property type="nucleotide sequence ID" value="NZ_JBHUEE010000001.1"/>
</dbReference>
<evidence type="ECO:0000313" key="2">
    <source>
        <dbReference type="EMBL" id="MFD1716565.1"/>
    </source>
</evidence>
<dbReference type="PANTHER" id="PTHR42886:SF53">
    <property type="entry name" value="ALPHA_BETA-HYDROLASES SUPERFAMILY PROTEIN"/>
    <property type="match status" value="1"/>
</dbReference>
<proteinExistence type="predicted"/>
<evidence type="ECO:0000259" key="1">
    <source>
        <dbReference type="Pfam" id="PF12697"/>
    </source>
</evidence>
<organism evidence="2 3">
    <name type="scientific">Georgenia deserti</name>
    <dbReference type="NCBI Taxonomy" id="2093781"/>
    <lineage>
        <taxon>Bacteria</taxon>
        <taxon>Bacillati</taxon>
        <taxon>Actinomycetota</taxon>
        <taxon>Actinomycetes</taxon>
        <taxon>Micrococcales</taxon>
        <taxon>Bogoriellaceae</taxon>
        <taxon>Georgenia</taxon>
    </lineage>
</organism>
<dbReference type="Pfam" id="PF12697">
    <property type="entry name" value="Abhydrolase_6"/>
    <property type="match status" value="1"/>
</dbReference>
<evidence type="ECO:0000313" key="3">
    <source>
        <dbReference type="Proteomes" id="UP001597277"/>
    </source>
</evidence>
<sequence length="243" mass="25711">MSGAVVLIHGIRGASTIWRQQLAALERAGIPALAPDLPGHGSRRGTDFTVEAAMEVIDRAAGELADRGPVLVAGISLGGYLVLHWAARPTSRPAGVLAASCCTQPRGVGLAAYRRVAQAVARLPDGGAHLSDTLSRRLLPDQGYTDLVAGGVAVEVMVPGLTAMAGVDTEQDIRAIEAPVWFVNGRLDHFRIHERRFVRAASDGRLVLIPGATHLVSLTHPVAFNRVLLEFAGDLARRDTTMA</sequence>
<protein>
    <submittedName>
        <fullName evidence="2">Alpha/beta fold hydrolase</fullName>
    </submittedName>
</protein>
<accession>A0ABW4KYW6</accession>
<dbReference type="EMBL" id="JBHUEE010000001">
    <property type="protein sequence ID" value="MFD1716565.1"/>
    <property type="molecule type" value="Genomic_DNA"/>
</dbReference>
<name>A0ABW4KYW6_9MICO</name>
<dbReference type="Proteomes" id="UP001597277">
    <property type="component" value="Unassembled WGS sequence"/>
</dbReference>
<dbReference type="InterPro" id="IPR029058">
    <property type="entry name" value="AB_hydrolase_fold"/>
</dbReference>
<keyword evidence="2" id="KW-0378">Hydrolase</keyword>
<dbReference type="InterPro" id="IPR000073">
    <property type="entry name" value="AB_hydrolase_1"/>
</dbReference>
<dbReference type="PANTHER" id="PTHR42886">
    <property type="entry name" value="RE40534P-RELATED"/>
    <property type="match status" value="1"/>
</dbReference>
<feature type="domain" description="AB hydrolase-1" evidence="1">
    <location>
        <begin position="5"/>
        <end position="226"/>
    </location>
</feature>
<dbReference type="GO" id="GO:0016787">
    <property type="term" value="F:hydrolase activity"/>
    <property type="evidence" value="ECO:0007669"/>
    <property type="project" value="UniProtKB-KW"/>
</dbReference>
<gene>
    <name evidence="2" type="ORF">ACFSE6_01865</name>
</gene>
<comment type="caution">
    <text evidence="2">The sequence shown here is derived from an EMBL/GenBank/DDBJ whole genome shotgun (WGS) entry which is preliminary data.</text>
</comment>
<dbReference type="SUPFAM" id="SSF53474">
    <property type="entry name" value="alpha/beta-Hydrolases"/>
    <property type="match status" value="1"/>
</dbReference>